<feature type="region of interest" description="Disordered" evidence="1">
    <location>
        <begin position="317"/>
        <end position="341"/>
    </location>
</feature>
<keyword evidence="4" id="KW-1185">Reference proteome</keyword>
<evidence type="ECO:0000256" key="1">
    <source>
        <dbReference type="SAM" id="MobiDB-lite"/>
    </source>
</evidence>
<feature type="transmembrane region" description="Helical" evidence="2">
    <location>
        <begin position="276"/>
        <end position="293"/>
    </location>
</feature>
<feature type="non-terminal residue" evidence="3">
    <location>
        <position position="1"/>
    </location>
</feature>
<accession>A0ABP0PHG2</accession>
<feature type="non-terminal residue" evidence="3">
    <location>
        <position position="495"/>
    </location>
</feature>
<evidence type="ECO:0000256" key="2">
    <source>
        <dbReference type="SAM" id="Phobius"/>
    </source>
</evidence>
<proteinExistence type="predicted"/>
<gene>
    <name evidence="3" type="ORF">SCF082_LOCUS36449</name>
</gene>
<dbReference type="EMBL" id="CAXAMM010035914">
    <property type="protein sequence ID" value="CAK9075066.1"/>
    <property type="molecule type" value="Genomic_DNA"/>
</dbReference>
<organism evidence="3 4">
    <name type="scientific">Durusdinium trenchii</name>
    <dbReference type="NCBI Taxonomy" id="1381693"/>
    <lineage>
        <taxon>Eukaryota</taxon>
        <taxon>Sar</taxon>
        <taxon>Alveolata</taxon>
        <taxon>Dinophyceae</taxon>
        <taxon>Suessiales</taxon>
        <taxon>Symbiodiniaceae</taxon>
        <taxon>Durusdinium</taxon>
    </lineage>
</organism>
<keyword evidence="2" id="KW-0812">Transmembrane</keyword>
<keyword evidence="2" id="KW-1133">Transmembrane helix</keyword>
<evidence type="ECO:0000313" key="4">
    <source>
        <dbReference type="Proteomes" id="UP001642464"/>
    </source>
</evidence>
<reference evidence="3 4" key="1">
    <citation type="submission" date="2024-02" db="EMBL/GenBank/DDBJ databases">
        <authorList>
            <person name="Chen Y."/>
            <person name="Shah S."/>
            <person name="Dougan E. K."/>
            <person name="Thang M."/>
            <person name="Chan C."/>
        </authorList>
    </citation>
    <scope>NUCLEOTIDE SEQUENCE [LARGE SCALE GENOMIC DNA]</scope>
</reference>
<feature type="transmembrane region" description="Helical" evidence="2">
    <location>
        <begin position="234"/>
        <end position="256"/>
    </location>
</feature>
<feature type="transmembrane region" description="Helical" evidence="2">
    <location>
        <begin position="200"/>
        <end position="222"/>
    </location>
</feature>
<evidence type="ECO:0000313" key="3">
    <source>
        <dbReference type="EMBL" id="CAK9075066.1"/>
    </source>
</evidence>
<keyword evidence="2" id="KW-0472">Membrane</keyword>
<dbReference type="Proteomes" id="UP001642464">
    <property type="component" value="Unassembled WGS sequence"/>
</dbReference>
<comment type="caution">
    <text evidence="3">The sequence shown here is derived from an EMBL/GenBank/DDBJ whole genome shotgun (WGS) entry which is preliminary data.</text>
</comment>
<name>A0ABP0PHG2_9DINO</name>
<sequence>SQRIYETIDKRSRKAQEMIARAAVDEVKNLTSDMQEIFEVQDIKGQLFRSLGEIDTPSLATIIASAFAPAQLRALHISNMVSLAMVLVIVVLDALVLLADKGSSCESFVGPSVQPNQVDLWYKVDLGISGFCFLVRFWTFRTLGPLIQEMNNPPMLEMQDDPVRALRALLAYYLNTGAQAIMRVDSVSGSSLHALTNWSVIFNLIWMGFAGDLVLNTPFFSCHNLGIVILRVRFLLFLVLIVPVLLNVVLFFAGRMLNGESLQISLLNSASKADEGLGIGVPLCSILVQAFFIRNKRDMINIQLKILQMKKEEAEKKRQEAENELNRLQGDETSQSNEVETLQQRLQEEAGKNEDQVVREQEEQREKVLEEAEQVFGLLNARAKKASSDAEAQVKQWEQGDGGELLQAISRGEGAAKLQQMMGQVDVQGMAADYTKQAQQMAGDLQSQDWVQQAAASAQGMAAEATKRGQELYSSDQVQGMMKSEQLQAALQAGQ</sequence>
<feature type="transmembrane region" description="Helical" evidence="2">
    <location>
        <begin position="80"/>
        <end position="99"/>
    </location>
</feature>
<feature type="compositionally biased region" description="Polar residues" evidence="1">
    <location>
        <begin position="331"/>
        <end position="341"/>
    </location>
</feature>
<protein>
    <submittedName>
        <fullName evidence="3">Lipase 1</fullName>
    </submittedName>
</protein>